<protein>
    <submittedName>
        <fullName evidence="1">Uncharacterized protein</fullName>
    </submittedName>
</protein>
<evidence type="ECO:0000313" key="1">
    <source>
        <dbReference type="EMBL" id="JAQ09713.1"/>
    </source>
</evidence>
<dbReference type="EMBL" id="GDHC01008916">
    <property type="protein sequence ID" value="JAQ09713.1"/>
    <property type="molecule type" value="Transcribed_RNA"/>
</dbReference>
<name>A0A146LP72_LYGHE</name>
<sequence length="175" mass="19631">MDSITVERKLGTAICGGLHPSDSTNPHSLGPFTWTVCNLDISVRSTTRVEHIALIQRVEGCLCLLSRDQLWCSSTVTFTPAPTDAAVLKPSIHVPQSDIVAMVEDGGLEMYTSVQEIKKRIRNLEIHYLVGYGVDCASMRSAADPRWRWRRTLKSIQLLRRRNCVDVLRTISVPR</sequence>
<proteinExistence type="predicted"/>
<gene>
    <name evidence="1" type="ORF">g.8997</name>
</gene>
<accession>A0A146LP72</accession>
<dbReference type="AlphaFoldDB" id="A0A146LP72"/>
<reference evidence="1" key="1">
    <citation type="journal article" date="2016" name="Gigascience">
        <title>De novo construction of an expanded transcriptome assembly for the western tarnished plant bug, Lygus hesperus.</title>
        <authorList>
            <person name="Tassone E.E."/>
            <person name="Geib S.M."/>
            <person name="Hall B."/>
            <person name="Fabrick J.A."/>
            <person name="Brent C.S."/>
            <person name="Hull J.J."/>
        </authorList>
    </citation>
    <scope>NUCLEOTIDE SEQUENCE</scope>
</reference>
<organism evidence="1">
    <name type="scientific">Lygus hesperus</name>
    <name type="common">Western plant bug</name>
    <dbReference type="NCBI Taxonomy" id="30085"/>
    <lineage>
        <taxon>Eukaryota</taxon>
        <taxon>Metazoa</taxon>
        <taxon>Ecdysozoa</taxon>
        <taxon>Arthropoda</taxon>
        <taxon>Hexapoda</taxon>
        <taxon>Insecta</taxon>
        <taxon>Pterygota</taxon>
        <taxon>Neoptera</taxon>
        <taxon>Paraneoptera</taxon>
        <taxon>Hemiptera</taxon>
        <taxon>Heteroptera</taxon>
        <taxon>Panheteroptera</taxon>
        <taxon>Cimicomorpha</taxon>
        <taxon>Miridae</taxon>
        <taxon>Mirini</taxon>
        <taxon>Lygus</taxon>
    </lineage>
</organism>